<comment type="similarity">
    <text evidence="2">Belongs to the UPF0702 family.</text>
</comment>
<feature type="domain" description="YetF C-terminal" evidence="8">
    <location>
        <begin position="79"/>
        <end position="147"/>
    </location>
</feature>
<protein>
    <submittedName>
        <fullName evidence="9">DUF421 domain-containing protein</fullName>
    </submittedName>
</protein>
<organism evidence="9 10">
    <name type="scientific">Thermobifida alba</name>
    <name type="common">Thermomonospora alba</name>
    <dbReference type="NCBI Taxonomy" id="53522"/>
    <lineage>
        <taxon>Bacteria</taxon>
        <taxon>Bacillati</taxon>
        <taxon>Actinomycetota</taxon>
        <taxon>Actinomycetes</taxon>
        <taxon>Streptosporangiales</taxon>
        <taxon>Nocardiopsidaceae</taxon>
        <taxon>Thermobifida</taxon>
    </lineage>
</organism>
<sequence>MDPVLRALAVYVVLLVIFRLAGKRSMARITTFDLLLLLVVSEATQQALLGDDFSLTNAALVILTLVAVERTADFLRWRFGWFTRVTQSVPVVLVARGEVLAEPMAKHHIDESEILAAARASQGISSMAQIDYAILEESGTISVLPRNRPRGQ</sequence>
<evidence type="ECO:0000259" key="8">
    <source>
        <dbReference type="Pfam" id="PF04239"/>
    </source>
</evidence>
<dbReference type="Proteomes" id="UP000832041">
    <property type="component" value="Chromosome"/>
</dbReference>
<keyword evidence="4 7" id="KW-0812">Transmembrane</keyword>
<evidence type="ECO:0000313" key="10">
    <source>
        <dbReference type="Proteomes" id="UP000832041"/>
    </source>
</evidence>
<evidence type="ECO:0000256" key="4">
    <source>
        <dbReference type="ARBA" id="ARBA00022692"/>
    </source>
</evidence>
<dbReference type="EMBL" id="CP051627">
    <property type="protein sequence ID" value="UPT20784.1"/>
    <property type="molecule type" value="Genomic_DNA"/>
</dbReference>
<keyword evidence="5 7" id="KW-1133">Transmembrane helix</keyword>
<dbReference type="InterPro" id="IPR007353">
    <property type="entry name" value="DUF421"/>
</dbReference>
<keyword evidence="6 7" id="KW-0472">Membrane</keyword>
<reference evidence="9 10" key="1">
    <citation type="submission" date="2020-04" db="EMBL/GenBank/DDBJ databases">
        <title>Thermobifida alba genome sequencing and assembly.</title>
        <authorList>
            <person name="Luzics S."/>
            <person name="Horvath B."/>
            <person name="Nagy I."/>
            <person name="Toth A."/>
            <person name="Nagy I."/>
            <person name="Kukolya J."/>
        </authorList>
    </citation>
    <scope>NUCLEOTIDE SEQUENCE [LARGE SCALE GENOMIC DNA]</scope>
    <source>
        <strain evidence="9 10">DSM 43795</strain>
    </source>
</reference>
<accession>A0ABY4L0C1</accession>
<dbReference type="RefSeq" id="WP_248593070.1">
    <property type="nucleotide sequence ID" value="NZ_BAABEB010000027.1"/>
</dbReference>
<dbReference type="InterPro" id="IPR023090">
    <property type="entry name" value="UPF0702_alpha/beta_dom_sf"/>
</dbReference>
<keyword evidence="10" id="KW-1185">Reference proteome</keyword>
<evidence type="ECO:0000256" key="6">
    <source>
        <dbReference type="ARBA" id="ARBA00023136"/>
    </source>
</evidence>
<gene>
    <name evidence="9" type="ORF">FOF52_07270</name>
</gene>
<dbReference type="Gene3D" id="3.30.240.20">
    <property type="entry name" value="bsu07140 like domains"/>
    <property type="match status" value="1"/>
</dbReference>
<feature type="transmembrane region" description="Helical" evidence="7">
    <location>
        <begin position="6"/>
        <end position="22"/>
    </location>
</feature>
<keyword evidence="3" id="KW-1003">Cell membrane</keyword>
<proteinExistence type="inferred from homology"/>
<comment type="subcellular location">
    <subcellularLocation>
        <location evidence="1">Cell membrane</location>
        <topology evidence="1">Multi-pass membrane protein</topology>
    </subcellularLocation>
</comment>
<evidence type="ECO:0000256" key="3">
    <source>
        <dbReference type="ARBA" id="ARBA00022475"/>
    </source>
</evidence>
<dbReference type="PANTHER" id="PTHR34582:SF6">
    <property type="entry name" value="UPF0702 TRANSMEMBRANE PROTEIN YCAP"/>
    <property type="match status" value="1"/>
</dbReference>
<evidence type="ECO:0000256" key="1">
    <source>
        <dbReference type="ARBA" id="ARBA00004651"/>
    </source>
</evidence>
<dbReference type="Pfam" id="PF04239">
    <property type="entry name" value="DUF421"/>
    <property type="match status" value="1"/>
</dbReference>
<evidence type="ECO:0000256" key="7">
    <source>
        <dbReference type="SAM" id="Phobius"/>
    </source>
</evidence>
<evidence type="ECO:0000256" key="2">
    <source>
        <dbReference type="ARBA" id="ARBA00006448"/>
    </source>
</evidence>
<name>A0ABY4L0C1_THEAE</name>
<dbReference type="PANTHER" id="PTHR34582">
    <property type="entry name" value="UPF0702 TRANSMEMBRANE PROTEIN YCAP"/>
    <property type="match status" value="1"/>
</dbReference>
<evidence type="ECO:0000256" key="5">
    <source>
        <dbReference type="ARBA" id="ARBA00022989"/>
    </source>
</evidence>
<evidence type="ECO:0000313" key="9">
    <source>
        <dbReference type="EMBL" id="UPT20784.1"/>
    </source>
</evidence>